<protein>
    <submittedName>
        <fullName evidence="1">Uncharacterized protein</fullName>
    </submittedName>
</protein>
<evidence type="ECO:0000313" key="1">
    <source>
        <dbReference type="EMBL" id="KKM71998.1"/>
    </source>
</evidence>
<dbReference type="AlphaFoldDB" id="A0A0F9JQQ4"/>
<organism evidence="1">
    <name type="scientific">marine sediment metagenome</name>
    <dbReference type="NCBI Taxonomy" id="412755"/>
    <lineage>
        <taxon>unclassified sequences</taxon>
        <taxon>metagenomes</taxon>
        <taxon>ecological metagenomes</taxon>
    </lineage>
</organism>
<dbReference type="EMBL" id="LAZR01009543">
    <property type="protein sequence ID" value="KKM71998.1"/>
    <property type="molecule type" value="Genomic_DNA"/>
</dbReference>
<accession>A0A0F9JQQ4</accession>
<name>A0A0F9JQQ4_9ZZZZ</name>
<gene>
    <name evidence="1" type="ORF">LCGC14_1425030</name>
</gene>
<proteinExistence type="predicted"/>
<sequence length="91" mass="10088">MKNIEISDGVLLYAGTVPDNYVHLPNFPRLRQAFADGYCTLDAAHSYPIDCTVFNENQQDIGSFVLHANGDGGTIESDDPRIEFDPIEWVG</sequence>
<reference evidence="1" key="1">
    <citation type="journal article" date="2015" name="Nature">
        <title>Complex archaea that bridge the gap between prokaryotes and eukaryotes.</title>
        <authorList>
            <person name="Spang A."/>
            <person name="Saw J.H."/>
            <person name="Jorgensen S.L."/>
            <person name="Zaremba-Niedzwiedzka K."/>
            <person name="Martijn J."/>
            <person name="Lind A.E."/>
            <person name="van Eijk R."/>
            <person name="Schleper C."/>
            <person name="Guy L."/>
            <person name="Ettema T.J."/>
        </authorList>
    </citation>
    <scope>NUCLEOTIDE SEQUENCE</scope>
</reference>
<comment type="caution">
    <text evidence="1">The sequence shown here is derived from an EMBL/GenBank/DDBJ whole genome shotgun (WGS) entry which is preliminary data.</text>
</comment>